<accession>A0A0A9SWZ6</accession>
<dbReference type="AlphaFoldDB" id="A0A0A9SWZ6"/>
<evidence type="ECO:0000313" key="1">
    <source>
        <dbReference type="EMBL" id="JAD19033.1"/>
    </source>
</evidence>
<name>A0A0A9SWZ6_ARUDO</name>
<proteinExistence type="predicted"/>
<organism evidence="1">
    <name type="scientific">Arundo donax</name>
    <name type="common">Giant reed</name>
    <name type="synonym">Donax arundinaceus</name>
    <dbReference type="NCBI Taxonomy" id="35708"/>
    <lineage>
        <taxon>Eukaryota</taxon>
        <taxon>Viridiplantae</taxon>
        <taxon>Streptophyta</taxon>
        <taxon>Embryophyta</taxon>
        <taxon>Tracheophyta</taxon>
        <taxon>Spermatophyta</taxon>
        <taxon>Magnoliopsida</taxon>
        <taxon>Liliopsida</taxon>
        <taxon>Poales</taxon>
        <taxon>Poaceae</taxon>
        <taxon>PACMAD clade</taxon>
        <taxon>Arundinoideae</taxon>
        <taxon>Arundineae</taxon>
        <taxon>Arundo</taxon>
    </lineage>
</organism>
<sequence length="32" mass="3586">MGVWDFGTLQLECFSTGKSLFLPQFTIYGLVS</sequence>
<dbReference type="EMBL" id="GBRH01278862">
    <property type="protein sequence ID" value="JAD19033.1"/>
    <property type="molecule type" value="Transcribed_RNA"/>
</dbReference>
<protein>
    <submittedName>
        <fullName evidence="1">Uncharacterized protein</fullName>
    </submittedName>
</protein>
<reference evidence="1" key="1">
    <citation type="submission" date="2014-09" db="EMBL/GenBank/DDBJ databases">
        <authorList>
            <person name="Magalhaes I.L.F."/>
            <person name="Oliveira U."/>
            <person name="Santos F.R."/>
            <person name="Vidigal T.H.D.A."/>
            <person name="Brescovit A.D."/>
            <person name="Santos A.J."/>
        </authorList>
    </citation>
    <scope>NUCLEOTIDE SEQUENCE</scope>
    <source>
        <tissue evidence="1">Shoot tissue taken approximately 20 cm above the soil surface</tissue>
    </source>
</reference>
<reference evidence="1" key="2">
    <citation type="journal article" date="2015" name="Data Brief">
        <title>Shoot transcriptome of the giant reed, Arundo donax.</title>
        <authorList>
            <person name="Barrero R.A."/>
            <person name="Guerrero F.D."/>
            <person name="Moolhuijzen P."/>
            <person name="Goolsby J.A."/>
            <person name="Tidwell J."/>
            <person name="Bellgard S.E."/>
            <person name="Bellgard M.I."/>
        </authorList>
    </citation>
    <scope>NUCLEOTIDE SEQUENCE</scope>
    <source>
        <tissue evidence="1">Shoot tissue taken approximately 20 cm above the soil surface</tissue>
    </source>
</reference>